<name>A0A1X1T019_9MYCO</name>
<gene>
    <name evidence="3" type="ORF">AWC01_16210</name>
</gene>
<reference evidence="3 4" key="1">
    <citation type="submission" date="2016-01" db="EMBL/GenBank/DDBJ databases">
        <title>The new phylogeny of the genus Mycobacterium.</title>
        <authorList>
            <person name="Tarcisio F."/>
            <person name="Conor M."/>
            <person name="Antonella G."/>
            <person name="Elisabetta G."/>
            <person name="Giulia F.S."/>
            <person name="Sara T."/>
            <person name="Anna F."/>
            <person name="Clotilde B."/>
            <person name="Roberto B."/>
            <person name="Veronica D.S."/>
            <person name="Fabio R."/>
            <person name="Monica P."/>
            <person name="Olivier J."/>
            <person name="Enrico T."/>
            <person name="Nicola S."/>
        </authorList>
    </citation>
    <scope>NUCLEOTIDE SEQUENCE [LARGE SCALE GENOMIC DNA]</scope>
    <source>
        <strain evidence="3 4">DSM 44339</strain>
    </source>
</reference>
<dbReference type="Proteomes" id="UP000193564">
    <property type="component" value="Unassembled WGS sequence"/>
</dbReference>
<accession>A0A1X1T019</accession>
<organism evidence="3 4">
    <name type="scientific">Mycolicibacterium doricum</name>
    <dbReference type="NCBI Taxonomy" id="126673"/>
    <lineage>
        <taxon>Bacteria</taxon>
        <taxon>Bacillati</taxon>
        <taxon>Actinomycetota</taxon>
        <taxon>Actinomycetes</taxon>
        <taxon>Mycobacteriales</taxon>
        <taxon>Mycobacteriaceae</taxon>
        <taxon>Mycolicibacterium</taxon>
    </lineage>
</organism>
<dbReference type="SUPFAM" id="SSF53474">
    <property type="entry name" value="alpha/beta-Hydrolases"/>
    <property type="match status" value="1"/>
</dbReference>
<dbReference type="STRING" id="126673.AWC01_16210"/>
<evidence type="ECO:0000313" key="4">
    <source>
        <dbReference type="Proteomes" id="UP000193564"/>
    </source>
</evidence>
<dbReference type="InterPro" id="IPR002925">
    <property type="entry name" value="Dienelactn_hydro"/>
</dbReference>
<feature type="domain" description="Dienelactone hydrolase" evidence="2">
    <location>
        <begin position="17"/>
        <end position="194"/>
    </location>
</feature>
<keyword evidence="4" id="KW-1185">Reference proteome</keyword>
<dbReference type="Gene3D" id="3.40.50.1820">
    <property type="entry name" value="alpha/beta hydrolase"/>
    <property type="match status" value="1"/>
</dbReference>
<dbReference type="OrthoDB" id="9810066at2"/>
<dbReference type="GO" id="GO:0016787">
    <property type="term" value="F:hydrolase activity"/>
    <property type="evidence" value="ECO:0007669"/>
    <property type="project" value="UniProtKB-KW"/>
</dbReference>
<sequence length="216" mass="22465">MRDEEVRVATRSAVVSGHLAVPEQPRGVIVFAHGSGSSRHSPRNRYVAEVLNGAGFATLLFDLLTPEEERDRANVFDIGLLSSRLVDVTRWLAAEPETGSLPVGYFGASTGAGAALAAAADPAVAVAAVVSRGGRPDLAGTALAHVEAPTLLIVGGRDPEVLALNRQAQAAIPGECELAVVPGATHLFEEPGTLVQVAELASAWFDRHLGRRPAGD</sequence>
<evidence type="ECO:0000259" key="2">
    <source>
        <dbReference type="Pfam" id="PF01738"/>
    </source>
</evidence>
<comment type="similarity">
    <text evidence="1">Belongs to the AB hydrolase superfamily.</text>
</comment>
<comment type="caution">
    <text evidence="3">The sequence shown here is derived from an EMBL/GenBank/DDBJ whole genome shotgun (WGS) entry which is preliminary data.</text>
</comment>
<dbReference type="EMBL" id="LQOS01000049">
    <property type="protein sequence ID" value="ORV37484.1"/>
    <property type="molecule type" value="Genomic_DNA"/>
</dbReference>
<dbReference type="AlphaFoldDB" id="A0A1X1T019"/>
<dbReference type="InterPro" id="IPR029058">
    <property type="entry name" value="AB_hydrolase_fold"/>
</dbReference>
<protein>
    <submittedName>
        <fullName evidence="3">Hydrolase</fullName>
    </submittedName>
</protein>
<dbReference type="Pfam" id="PF01738">
    <property type="entry name" value="DLH"/>
    <property type="match status" value="1"/>
</dbReference>
<dbReference type="PANTHER" id="PTHR22946">
    <property type="entry name" value="DIENELACTONE HYDROLASE DOMAIN-CONTAINING PROTEIN-RELATED"/>
    <property type="match status" value="1"/>
</dbReference>
<keyword evidence="3" id="KW-0378">Hydrolase</keyword>
<evidence type="ECO:0000256" key="1">
    <source>
        <dbReference type="ARBA" id="ARBA00008645"/>
    </source>
</evidence>
<proteinExistence type="inferred from homology"/>
<dbReference type="InterPro" id="IPR050261">
    <property type="entry name" value="FrsA_esterase"/>
</dbReference>
<evidence type="ECO:0000313" key="3">
    <source>
        <dbReference type="EMBL" id="ORV37484.1"/>
    </source>
</evidence>